<protein>
    <submittedName>
        <fullName evidence="1">Uncharacterized protein</fullName>
    </submittedName>
</protein>
<gene>
    <name evidence="1" type="ORF">OG929_40680</name>
</gene>
<organism evidence="1 2">
    <name type="scientific">Streptomyces pseudovenezuelae</name>
    <dbReference type="NCBI Taxonomy" id="67350"/>
    <lineage>
        <taxon>Bacteria</taxon>
        <taxon>Bacillati</taxon>
        <taxon>Actinomycetota</taxon>
        <taxon>Actinomycetes</taxon>
        <taxon>Kitasatosporales</taxon>
        <taxon>Streptomycetaceae</taxon>
        <taxon>Streptomyces</taxon>
        <taxon>Streptomyces aurantiacus group</taxon>
    </lineage>
</organism>
<accession>A0ABZ1X7X2</accession>
<reference evidence="1" key="1">
    <citation type="submission" date="2022-10" db="EMBL/GenBank/DDBJ databases">
        <title>The complete genomes of actinobacterial strains from the NBC collection.</title>
        <authorList>
            <person name="Joergensen T.S."/>
            <person name="Alvarez Arevalo M."/>
            <person name="Sterndorff E.B."/>
            <person name="Faurdal D."/>
            <person name="Vuksanovic O."/>
            <person name="Mourched A.-S."/>
            <person name="Charusanti P."/>
            <person name="Shaw S."/>
            <person name="Blin K."/>
            <person name="Weber T."/>
        </authorList>
    </citation>
    <scope>NUCLEOTIDE SEQUENCE</scope>
    <source>
        <strain evidence="1">NBC_00686</strain>
    </source>
</reference>
<name>A0ABZ1X7X2_9ACTN</name>
<sequence>MYDVPGARRMLILEPGTGTVLGLETTATRDDPRYGIRVGAVLEYSAWLR</sequence>
<evidence type="ECO:0000313" key="1">
    <source>
        <dbReference type="EMBL" id="WUT48248.1"/>
    </source>
</evidence>
<keyword evidence="2" id="KW-1185">Reference proteome</keyword>
<dbReference type="RefSeq" id="WP_329271166.1">
    <property type="nucleotide sequence ID" value="NZ_CP109011.1"/>
</dbReference>
<dbReference type="Proteomes" id="UP001432168">
    <property type="component" value="Chromosome"/>
</dbReference>
<proteinExistence type="predicted"/>
<dbReference type="EMBL" id="CP109011">
    <property type="protein sequence ID" value="WUT48248.1"/>
    <property type="molecule type" value="Genomic_DNA"/>
</dbReference>
<evidence type="ECO:0000313" key="2">
    <source>
        <dbReference type="Proteomes" id="UP001432168"/>
    </source>
</evidence>